<evidence type="ECO:0000313" key="1">
    <source>
        <dbReference type="EMBL" id="KAG9450709.1"/>
    </source>
</evidence>
<evidence type="ECO:0000313" key="2">
    <source>
        <dbReference type="Proteomes" id="UP000825729"/>
    </source>
</evidence>
<keyword evidence="2" id="KW-1185">Reference proteome</keyword>
<sequence>MHTWCLLVCPIQEFLKVASTRSQGGWGRQPQTHDRKQSISTETLTQIASGGEVKVGPTAPLCFGHFRPFSNSEQTYLVAMVLKDGGRAESFMKTLSPAFSSFL</sequence>
<name>A0AAV7EQ30_ARIFI</name>
<comment type="caution">
    <text evidence="1">The sequence shown here is derived from an EMBL/GenBank/DDBJ whole genome shotgun (WGS) entry which is preliminary data.</text>
</comment>
<protein>
    <submittedName>
        <fullName evidence="1">Uncharacterized protein</fullName>
    </submittedName>
</protein>
<organism evidence="1 2">
    <name type="scientific">Aristolochia fimbriata</name>
    <name type="common">White veined hardy Dutchman's pipe vine</name>
    <dbReference type="NCBI Taxonomy" id="158543"/>
    <lineage>
        <taxon>Eukaryota</taxon>
        <taxon>Viridiplantae</taxon>
        <taxon>Streptophyta</taxon>
        <taxon>Embryophyta</taxon>
        <taxon>Tracheophyta</taxon>
        <taxon>Spermatophyta</taxon>
        <taxon>Magnoliopsida</taxon>
        <taxon>Magnoliidae</taxon>
        <taxon>Piperales</taxon>
        <taxon>Aristolochiaceae</taxon>
        <taxon>Aristolochia</taxon>
    </lineage>
</organism>
<dbReference type="AlphaFoldDB" id="A0AAV7EQ30"/>
<dbReference type="Proteomes" id="UP000825729">
    <property type="component" value="Unassembled WGS sequence"/>
</dbReference>
<proteinExistence type="predicted"/>
<reference evidence="1 2" key="1">
    <citation type="submission" date="2021-07" db="EMBL/GenBank/DDBJ databases">
        <title>The Aristolochia fimbriata genome: insights into angiosperm evolution, floral development and chemical biosynthesis.</title>
        <authorList>
            <person name="Jiao Y."/>
        </authorList>
    </citation>
    <scope>NUCLEOTIDE SEQUENCE [LARGE SCALE GENOMIC DNA]</scope>
    <source>
        <strain evidence="1">IBCAS-2021</strain>
        <tissue evidence="1">Leaf</tissue>
    </source>
</reference>
<accession>A0AAV7EQ30</accession>
<gene>
    <name evidence="1" type="ORF">H6P81_010674</name>
</gene>
<dbReference type="EMBL" id="JAINDJ010000004">
    <property type="protein sequence ID" value="KAG9450709.1"/>
    <property type="molecule type" value="Genomic_DNA"/>
</dbReference>